<accession>A0A3Q1HYE4</accession>
<organism evidence="2 3">
    <name type="scientific">Anabas testudineus</name>
    <name type="common">Climbing perch</name>
    <name type="synonym">Anthias testudineus</name>
    <dbReference type="NCBI Taxonomy" id="64144"/>
    <lineage>
        <taxon>Eukaryota</taxon>
        <taxon>Metazoa</taxon>
        <taxon>Chordata</taxon>
        <taxon>Craniata</taxon>
        <taxon>Vertebrata</taxon>
        <taxon>Euteleostomi</taxon>
        <taxon>Actinopterygii</taxon>
        <taxon>Neopterygii</taxon>
        <taxon>Teleostei</taxon>
        <taxon>Neoteleostei</taxon>
        <taxon>Acanthomorphata</taxon>
        <taxon>Anabantaria</taxon>
        <taxon>Anabantiformes</taxon>
        <taxon>Anabantoidei</taxon>
        <taxon>Anabantidae</taxon>
        <taxon>Anabas</taxon>
    </lineage>
</organism>
<feature type="compositionally biased region" description="Acidic residues" evidence="1">
    <location>
        <begin position="54"/>
        <end position="65"/>
    </location>
</feature>
<dbReference type="Pfam" id="PF15387">
    <property type="entry name" value="DUF4611"/>
    <property type="match status" value="1"/>
</dbReference>
<feature type="region of interest" description="Disordered" evidence="1">
    <location>
        <begin position="48"/>
        <end position="82"/>
    </location>
</feature>
<protein>
    <submittedName>
        <fullName evidence="2">Uncharacterized protein</fullName>
    </submittedName>
</protein>
<sequence>MAAVSAELRFRDGQRQNISVKVENNLRSLINGINELNANVSHLLSQLVEREKDREEEEDDSEDDEKDHQNSEHQPPAKKSRT</sequence>
<dbReference type="OMA" id="ENAREEH"/>
<evidence type="ECO:0000313" key="3">
    <source>
        <dbReference type="Proteomes" id="UP000265040"/>
    </source>
</evidence>
<dbReference type="GO" id="GO:0000408">
    <property type="term" value="C:EKC/KEOPS complex"/>
    <property type="evidence" value="ECO:0007669"/>
    <property type="project" value="InterPro"/>
</dbReference>
<dbReference type="Proteomes" id="UP000265040">
    <property type="component" value="Chromosome 24"/>
</dbReference>
<dbReference type="GeneTree" id="ENSGT00940000176260"/>
<dbReference type="AlphaFoldDB" id="A0A3Q1HYE4"/>
<dbReference type="Ensembl" id="ENSATET00000013035.2">
    <property type="protein sequence ID" value="ENSATEP00000012825.1"/>
    <property type="gene ID" value="ENSATEG00000008965.2"/>
</dbReference>
<reference evidence="2" key="1">
    <citation type="submission" date="2021-04" db="EMBL/GenBank/DDBJ databases">
        <authorList>
            <consortium name="Wellcome Sanger Institute Data Sharing"/>
        </authorList>
    </citation>
    <scope>NUCLEOTIDE SEQUENCE [LARGE SCALE GENOMIC DNA]</scope>
</reference>
<proteinExistence type="predicted"/>
<keyword evidence="3" id="KW-1185">Reference proteome</keyword>
<evidence type="ECO:0000313" key="2">
    <source>
        <dbReference type="Ensembl" id="ENSATEP00000012825.1"/>
    </source>
</evidence>
<reference evidence="2" key="3">
    <citation type="submission" date="2025-09" db="UniProtKB">
        <authorList>
            <consortium name="Ensembl"/>
        </authorList>
    </citation>
    <scope>IDENTIFICATION</scope>
</reference>
<reference evidence="2" key="2">
    <citation type="submission" date="2025-08" db="UniProtKB">
        <authorList>
            <consortium name="Ensembl"/>
        </authorList>
    </citation>
    <scope>IDENTIFICATION</scope>
</reference>
<dbReference type="InParanoid" id="A0A3Q1HYE4"/>
<dbReference type="InterPro" id="IPR027893">
    <property type="entry name" value="GON7_meta"/>
</dbReference>
<dbReference type="OrthoDB" id="8905128at2759"/>
<evidence type="ECO:0000256" key="1">
    <source>
        <dbReference type="SAM" id="MobiDB-lite"/>
    </source>
</evidence>
<name>A0A3Q1HYE4_ANATE</name>